<keyword evidence="2" id="KW-1185">Reference proteome</keyword>
<dbReference type="PANTHER" id="PTHR11439">
    <property type="entry name" value="GAG-POL-RELATED RETROTRANSPOSON"/>
    <property type="match status" value="1"/>
</dbReference>
<keyword evidence="1" id="KW-0812">Transmembrane</keyword>
<dbReference type="InterPro" id="IPR043502">
    <property type="entry name" value="DNA/RNA_pol_sf"/>
</dbReference>
<evidence type="ECO:0000313" key="2">
    <source>
        <dbReference type="Proteomes" id="UP001454036"/>
    </source>
</evidence>
<reference evidence="1 2" key="1">
    <citation type="submission" date="2024-01" db="EMBL/GenBank/DDBJ databases">
        <title>The complete chloroplast genome sequence of Lithospermum erythrorhizon: insights into the phylogenetic relationship among Boraginaceae species and the maternal lineages of purple gromwells.</title>
        <authorList>
            <person name="Okada T."/>
            <person name="Watanabe K."/>
        </authorList>
    </citation>
    <scope>NUCLEOTIDE SEQUENCE [LARGE SCALE GENOMIC DNA]</scope>
</reference>
<name>A0AAV3Q0I5_LITER</name>
<keyword evidence="1" id="KW-0472">Membrane</keyword>
<comment type="caution">
    <text evidence="1">The sequence shown here is derived from an EMBL/GenBank/DDBJ whole genome shotgun (WGS) entry which is preliminary data.</text>
</comment>
<proteinExistence type="predicted"/>
<evidence type="ECO:0000313" key="1">
    <source>
        <dbReference type="EMBL" id="GAA0156471.1"/>
    </source>
</evidence>
<protein>
    <submittedName>
        <fullName evidence="1">Transmembrane signal receptor</fullName>
    </submittedName>
</protein>
<dbReference type="SUPFAM" id="SSF56672">
    <property type="entry name" value="DNA/RNA polymerases"/>
    <property type="match status" value="1"/>
</dbReference>
<sequence>MKDLGVLKYFLGVEVARSSEGIFLSRHKYTLDIISETGLLGAKPASFPIEQNHCLSLAKGAELRDLNGESGTGSIVSSACDLSLTGWCESDWAGCPLTRSSITGWIICFGGSPISWKIKKQHTVSRSSAEAEYRLMTAITAELKWLKALLLDFGVSHSGPMTLFCDSQSALHIAHNSVFRDRTKHIEVDCHYVRDFVQDGLGKNKFHYLLRKLDVSFLPAPT</sequence>
<dbReference type="PANTHER" id="PTHR11439:SF462">
    <property type="match status" value="1"/>
</dbReference>
<dbReference type="Proteomes" id="UP001454036">
    <property type="component" value="Unassembled WGS sequence"/>
</dbReference>
<dbReference type="CDD" id="cd09272">
    <property type="entry name" value="RNase_HI_RT_Ty1"/>
    <property type="match status" value="1"/>
</dbReference>
<dbReference type="AlphaFoldDB" id="A0AAV3Q0I5"/>
<organism evidence="1 2">
    <name type="scientific">Lithospermum erythrorhizon</name>
    <name type="common">Purple gromwell</name>
    <name type="synonym">Lithospermum officinale var. erythrorhizon</name>
    <dbReference type="NCBI Taxonomy" id="34254"/>
    <lineage>
        <taxon>Eukaryota</taxon>
        <taxon>Viridiplantae</taxon>
        <taxon>Streptophyta</taxon>
        <taxon>Embryophyta</taxon>
        <taxon>Tracheophyta</taxon>
        <taxon>Spermatophyta</taxon>
        <taxon>Magnoliopsida</taxon>
        <taxon>eudicotyledons</taxon>
        <taxon>Gunneridae</taxon>
        <taxon>Pentapetalae</taxon>
        <taxon>asterids</taxon>
        <taxon>lamiids</taxon>
        <taxon>Boraginales</taxon>
        <taxon>Boraginaceae</taxon>
        <taxon>Boraginoideae</taxon>
        <taxon>Lithospermeae</taxon>
        <taxon>Lithospermum</taxon>
    </lineage>
</organism>
<accession>A0AAV3Q0I5</accession>
<keyword evidence="1" id="KW-0675">Receptor</keyword>
<gene>
    <name evidence="1" type="ORF">LIER_38277</name>
</gene>
<dbReference type="EMBL" id="BAABME010019217">
    <property type="protein sequence ID" value="GAA0156471.1"/>
    <property type="molecule type" value="Genomic_DNA"/>
</dbReference>